<feature type="domain" description="Piezo TM1-24" evidence="3">
    <location>
        <begin position="150"/>
        <end position="460"/>
    </location>
</feature>
<feature type="transmembrane region" description="Helical" evidence="2">
    <location>
        <begin position="392"/>
        <end position="411"/>
    </location>
</feature>
<reference evidence="4 5" key="2">
    <citation type="journal article" date="2019" name="Mol. Ecol. Resour.">
        <title>Improving Illumina assemblies with Hi-C and long reads: an example with the North African dromedary.</title>
        <authorList>
            <person name="Elbers J.P."/>
            <person name="Rogers M.F."/>
            <person name="Perelman P.L."/>
            <person name="Proskuryakova A.A."/>
            <person name="Serdyukova N.A."/>
            <person name="Johnson W.E."/>
            <person name="Horin P."/>
            <person name="Corander J."/>
            <person name="Murphy D."/>
            <person name="Burger P.A."/>
        </authorList>
    </citation>
    <scope>NUCLEOTIDE SEQUENCE [LARGE SCALE GENOMIC DNA]</scope>
    <source>
        <strain evidence="4">Drom800</strain>
        <tissue evidence="4">Blood</tissue>
    </source>
</reference>
<feature type="compositionally biased region" description="Acidic residues" evidence="1">
    <location>
        <begin position="147"/>
        <end position="164"/>
    </location>
</feature>
<organism evidence="4 5">
    <name type="scientific">Camelus dromedarius</name>
    <name type="common">Dromedary</name>
    <name type="synonym">Arabian camel</name>
    <dbReference type="NCBI Taxonomy" id="9838"/>
    <lineage>
        <taxon>Eukaryota</taxon>
        <taxon>Metazoa</taxon>
        <taxon>Chordata</taxon>
        <taxon>Craniata</taxon>
        <taxon>Vertebrata</taxon>
        <taxon>Euteleostomi</taxon>
        <taxon>Mammalia</taxon>
        <taxon>Eutheria</taxon>
        <taxon>Laurasiatheria</taxon>
        <taxon>Artiodactyla</taxon>
        <taxon>Tylopoda</taxon>
        <taxon>Camelidae</taxon>
        <taxon>Camelus</taxon>
    </lineage>
</organism>
<evidence type="ECO:0000259" key="3">
    <source>
        <dbReference type="Pfam" id="PF24871"/>
    </source>
</evidence>
<feature type="region of interest" description="Disordered" evidence="1">
    <location>
        <begin position="145"/>
        <end position="168"/>
    </location>
</feature>
<keyword evidence="2" id="KW-0472">Membrane</keyword>
<keyword evidence="2" id="KW-1133">Transmembrane helix</keyword>
<comment type="caution">
    <text evidence="4">The sequence shown here is derived from an EMBL/GenBank/DDBJ whole genome shotgun (WGS) entry which is preliminary data.</text>
</comment>
<dbReference type="EMBL" id="JWIN03000024">
    <property type="protein sequence ID" value="KAB1258267.1"/>
    <property type="molecule type" value="Genomic_DNA"/>
</dbReference>
<dbReference type="GO" id="GO:0016020">
    <property type="term" value="C:membrane"/>
    <property type="evidence" value="ECO:0007669"/>
    <property type="project" value="InterPro"/>
</dbReference>
<accession>A0A5N4CH41</accession>
<evidence type="ECO:0000256" key="1">
    <source>
        <dbReference type="SAM" id="MobiDB-lite"/>
    </source>
</evidence>
<feature type="transmembrane region" description="Helical" evidence="2">
    <location>
        <begin position="205"/>
        <end position="223"/>
    </location>
</feature>
<dbReference type="AlphaFoldDB" id="A0A5N4CH41"/>
<feature type="transmembrane region" description="Helical" evidence="2">
    <location>
        <begin position="366"/>
        <end position="386"/>
    </location>
</feature>
<protein>
    <submittedName>
        <fullName evidence="4">Piezo-type mechanosensitive ion channel component 2</fullName>
    </submittedName>
</protein>
<name>A0A5N4CH41_CAMDR</name>
<evidence type="ECO:0000256" key="2">
    <source>
        <dbReference type="SAM" id="Phobius"/>
    </source>
</evidence>
<dbReference type="EMBL" id="JWIN03000024">
    <property type="protein sequence ID" value="KAB1258269.1"/>
    <property type="molecule type" value="Genomic_DNA"/>
</dbReference>
<keyword evidence="2" id="KW-0812">Transmembrane</keyword>
<proteinExistence type="predicted"/>
<dbReference type="PANTHER" id="PTHR47049:SF6">
    <property type="entry name" value="PIEZO-TYPE MECHANOSENSITIVE ION CHANNEL COMPONENT"/>
    <property type="match status" value="1"/>
</dbReference>
<dbReference type="Pfam" id="PF24871">
    <property type="entry name" value="Piezo_TM1-24"/>
    <property type="match status" value="2"/>
</dbReference>
<sequence>MEVGEYLMIRQLFGIKSVIQTDCSSTWKIIANPELSWYHHANPIVLLVMYYTLATLIRIWLQEPLVQEEGTKEEAGALACSPGPVTAERRRSLWYAARYPTDERKGLLVTVNGNPVDYHSIHPSLPLENGPAKADLYSTPQYHWEPDADAPEKEEEDQKEEFEEERSHEEKRSVKVHAMVTVFQFIMKQSYICALIAMMAWSITYHSWLTFVLLIWSCTLWMIRNRRKYAMISSPFMVVYGNLLLVLQYIWSFELPEIKKVPGFLEKKEPGELASKILFTITFWLLLRQHLTEQKALREKEALLSEVKIGSQESEEKDEEHDVQVEGEAQQKVEEEETKEEKQERRQEEEEEEEGGQDVMNVLGNLVVAVFIKYWIYVCGGMFFFVSFEGKIVMYKIIYMVLFLFCVALYQVHYEWWRRILKYFWMSVVIYTMLVLIFIYTYQFENFPGLWQNMTGLKKEK</sequence>
<dbReference type="PANTHER" id="PTHR47049">
    <property type="entry name" value="PIEZO-TYPE MECHANOSENSITIVE ION CHANNEL HOMOLOG"/>
    <property type="match status" value="1"/>
</dbReference>
<reference evidence="4" key="1">
    <citation type="submission" date="2014-12" db="EMBL/GenBank/DDBJ databases">
        <authorList>
            <person name="Fitak R."/>
            <person name="Mohandesan E."/>
            <person name="Burger P.A."/>
            <person name="Jukka C."/>
        </authorList>
    </citation>
    <scope>NUCLEOTIDE SEQUENCE</scope>
    <source>
        <strain evidence="4">Drom800</strain>
        <tissue evidence="4">Blood</tissue>
    </source>
</reference>
<feature type="transmembrane region" description="Helical" evidence="2">
    <location>
        <begin position="273"/>
        <end position="291"/>
    </location>
</feature>
<evidence type="ECO:0000313" key="5">
    <source>
        <dbReference type="Proteomes" id="UP000299084"/>
    </source>
</evidence>
<dbReference type="Proteomes" id="UP000299084">
    <property type="component" value="Unassembled WGS sequence"/>
</dbReference>
<feature type="transmembrane region" description="Helical" evidence="2">
    <location>
        <begin position="235"/>
        <end position="253"/>
    </location>
</feature>
<feature type="region of interest" description="Disordered" evidence="1">
    <location>
        <begin position="309"/>
        <end position="356"/>
    </location>
</feature>
<keyword evidence="5" id="KW-1185">Reference proteome</keyword>
<feature type="domain" description="Piezo TM1-24" evidence="3">
    <location>
        <begin position="9"/>
        <end position="74"/>
    </location>
</feature>
<gene>
    <name evidence="4" type="ORF">Cadr_000028633</name>
</gene>
<feature type="transmembrane region" description="Helical" evidence="2">
    <location>
        <begin position="423"/>
        <end position="442"/>
    </location>
</feature>
<feature type="compositionally biased region" description="Basic and acidic residues" evidence="1">
    <location>
        <begin position="320"/>
        <end position="348"/>
    </location>
</feature>
<dbReference type="InterPro" id="IPR056769">
    <property type="entry name" value="Piezo_TM1-24"/>
</dbReference>
<dbReference type="GO" id="GO:0008381">
    <property type="term" value="F:mechanosensitive monoatomic ion channel activity"/>
    <property type="evidence" value="ECO:0007669"/>
    <property type="project" value="InterPro"/>
</dbReference>
<dbReference type="InterPro" id="IPR027272">
    <property type="entry name" value="Piezo"/>
</dbReference>
<evidence type="ECO:0000313" key="4">
    <source>
        <dbReference type="EMBL" id="KAB1258269.1"/>
    </source>
</evidence>